<sequence>MSDTELWESELAGTGQVRLRTNHGKNVLALLGCLAFAVVGLALIGADSSVVRTIVGYAAVVFFGVIGIPALVVQLFRPRDVVVTPTEVRLRNATVPWNQVLRVEYGAISGQTFAVLRLTDEGAVAVQQQYGPLTRLLDRANSRLTQGPSVALPAQLKADRRELTVWLVSVHQRALAQVWHAVGQQTSSGPESPAAPGPSAPPTDGPGDEGTDSVDHTRFMPGPPAS</sequence>
<accession>A0A6N7EJM4</accession>
<dbReference type="InterPro" id="IPR048136">
    <property type="entry name" value="STM3941-like"/>
</dbReference>
<dbReference type="AlphaFoldDB" id="A0A6N7EJM4"/>
<evidence type="ECO:0000256" key="2">
    <source>
        <dbReference type="SAM" id="Phobius"/>
    </source>
</evidence>
<organism evidence="3 4">
    <name type="scientific">Georgenia subflava</name>
    <dbReference type="NCBI Taxonomy" id="1622177"/>
    <lineage>
        <taxon>Bacteria</taxon>
        <taxon>Bacillati</taxon>
        <taxon>Actinomycetota</taxon>
        <taxon>Actinomycetes</taxon>
        <taxon>Micrococcales</taxon>
        <taxon>Bogoriellaceae</taxon>
        <taxon>Georgenia</taxon>
    </lineage>
</organism>
<feature type="transmembrane region" description="Helical" evidence="2">
    <location>
        <begin position="54"/>
        <end position="76"/>
    </location>
</feature>
<dbReference type="OrthoDB" id="9938629at2"/>
<proteinExistence type="predicted"/>
<reference evidence="3 4" key="1">
    <citation type="submission" date="2019-10" db="EMBL/GenBank/DDBJ databases">
        <title>Georgenia wutianyii sp. nov. and Georgenia yuyongxinii sp. nov. isolated from plateau pika (Ochotona curzoniae) in the Qinghai-Tibet plateau of China.</title>
        <authorList>
            <person name="Tian Z."/>
        </authorList>
    </citation>
    <scope>NUCLEOTIDE SEQUENCE [LARGE SCALE GENOMIC DNA]</scope>
    <source>
        <strain evidence="3 4">JCM 19765</strain>
    </source>
</reference>
<feature type="compositionally biased region" description="Pro residues" evidence="1">
    <location>
        <begin position="193"/>
        <end position="204"/>
    </location>
</feature>
<comment type="caution">
    <text evidence="3">The sequence shown here is derived from an EMBL/GenBank/DDBJ whole genome shotgun (WGS) entry which is preliminary data.</text>
</comment>
<keyword evidence="2" id="KW-0812">Transmembrane</keyword>
<evidence type="ECO:0000313" key="4">
    <source>
        <dbReference type="Proteomes" id="UP000437709"/>
    </source>
</evidence>
<dbReference type="RefSeq" id="WP_152195269.1">
    <property type="nucleotide sequence ID" value="NZ_VUKD01000003.1"/>
</dbReference>
<dbReference type="NCBIfam" id="NF041635">
    <property type="entry name" value="STM3941_fam"/>
    <property type="match status" value="1"/>
</dbReference>
<gene>
    <name evidence="3" type="ORF">GB881_09360</name>
</gene>
<protein>
    <recommendedName>
        <fullName evidence="5">PH domain-containing protein</fullName>
    </recommendedName>
</protein>
<keyword evidence="4" id="KW-1185">Reference proteome</keyword>
<feature type="region of interest" description="Disordered" evidence="1">
    <location>
        <begin position="181"/>
        <end position="226"/>
    </location>
</feature>
<keyword evidence="2" id="KW-0472">Membrane</keyword>
<dbReference type="EMBL" id="WHPC01000030">
    <property type="protein sequence ID" value="MPV37258.1"/>
    <property type="molecule type" value="Genomic_DNA"/>
</dbReference>
<name>A0A6N7EJM4_9MICO</name>
<keyword evidence="2" id="KW-1133">Transmembrane helix</keyword>
<feature type="transmembrane region" description="Helical" evidence="2">
    <location>
        <begin position="27"/>
        <end position="48"/>
    </location>
</feature>
<evidence type="ECO:0000313" key="3">
    <source>
        <dbReference type="EMBL" id="MPV37258.1"/>
    </source>
</evidence>
<evidence type="ECO:0008006" key="5">
    <source>
        <dbReference type="Google" id="ProtNLM"/>
    </source>
</evidence>
<dbReference type="Proteomes" id="UP000437709">
    <property type="component" value="Unassembled WGS sequence"/>
</dbReference>
<evidence type="ECO:0000256" key="1">
    <source>
        <dbReference type="SAM" id="MobiDB-lite"/>
    </source>
</evidence>